<dbReference type="EMBL" id="JAUCMV010000003">
    <property type="protein sequence ID" value="KAK0409093.1"/>
    <property type="molecule type" value="Genomic_DNA"/>
</dbReference>
<comment type="catalytic activity">
    <reaction evidence="5">
        <text>(R)-methylmalonyl-CoA = (S)-methylmalonyl-CoA</text>
        <dbReference type="Rhea" id="RHEA:20553"/>
        <dbReference type="ChEBI" id="CHEBI:57326"/>
        <dbReference type="ChEBI" id="CHEBI:57327"/>
        <dbReference type="EC" id="5.1.99.1"/>
    </reaction>
    <physiologicalReaction direction="right-to-left" evidence="5">
        <dbReference type="Rhea" id="RHEA:20555"/>
    </physiologicalReaction>
</comment>
<dbReference type="FunFam" id="3.10.180.10:FF:000003">
    <property type="entry name" value="Methylmalonyl-CoA epimerase, mitochondrial"/>
    <property type="match status" value="1"/>
</dbReference>
<evidence type="ECO:0000256" key="10">
    <source>
        <dbReference type="SAM" id="MobiDB-lite"/>
    </source>
</evidence>
<dbReference type="PROSITE" id="PS51819">
    <property type="entry name" value="VOC"/>
    <property type="match status" value="1"/>
</dbReference>
<sequence length="449" mass="47129">MFRSVLSHFSAVPVIATRGMATNPLVGLLGRLNHVAIATPDLQKASQFYKNLGAKVSEPVPQEEHGVYTVFVELPNSKIELLSEYGTKSPIKAFLEKNKNGGIHHICIEVRNIDEAIKTVKGLKIRTLGETSKIGAHGKPVIFLHPKDCCGVLVELEQDSSGSSTPPHLRRLPYPRTDPPPPMYASRIRLTVPQKQQITVPCLDPLHPTRNPSSQHLRLLADDEPQQPARSLPSLLVDAHNGGTVVAQGCVNSQQCTAFTSCPVTCCDGNCCTVPPLQNCPSGQPPVATGCQNSAQCVPYAQGQQVSCINGQCCVTGSGETCPNGGQLVATGCQDSQQCTPYSTCPVTCDGGNCCTVPEPGPTPPEECTNGGTVVATGCSNSAQCIPYAQGQTVTCINSVCCTVPQSQCPNGGTLVATGCSTSSQCVPYAQGAVVTCLDAKCCTVPSGK</sequence>
<gene>
    <name evidence="12" type="ORF">QR680_004334</name>
</gene>
<evidence type="ECO:0000256" key="3">
    <source>
        <dbReference type="ARBA" id="ARBA00023235"/>
    </source>
</evidence>
<evidence type="ECO:0000256" key="4">
    <source>
        <dbReference type="ARBA" id="ARBA00023285"/>
    </source>
</evidence>
<keyword evidence="13" id="KW-1185">Reference proteome</keyword>
<dbReference type="AlphaFoldDB" id="A0AA39HQK8"/>
<dbReference type="NCBIfam" id="TIGR03081">
    <property type="entry name" value="metmalonyl_epim"/>
    <property type="match status" value="1"/>
</dbReference>
<keyword evidence="3" id="KW-0413">Isomerase</keyword>
<dbReference type="GO" id="GO:0046491">
    <property type="term" value="P:L-methylmalonyl-CoA metabolic process"/>
    <property type="evidence" value="ECO:0007669"/>
    <property type="project" value="TreeGrafter"/>
</dbReference>
<dbReference type="PANTHER" id="PTHR43048">
    <property type="entry name" value="METHYLMALONYL-COA EPIMERASE"/>
    <property type="match status" value="1"/>
</dbReference>
<dbReference type="Gene3D" id="3.10.180.10">
    <property type="entry name" value="2,3-Dihydroxybiphenyl 1,2-Dioxygenase, domain 1"/>
    <property type="match status" value="1"/>
</dbReference>
<keyword evidence="4" id="KW-0170">Cobalt</keyword>
<evidence type="ECO:0000256" key="2">
    <source>
        <dbReference type="ARBA" id="ARBA00022723"/>
    </source>
</evidence>
<dbReference type="CDD" id="cd07249">
    <property type="entry name" value="MMCE"/>
    <property type="match status" value="1"/>
</dbReference>
<evidence type="ECO:0000259" key="11">
    <source>
        <dbReference type="PROSITE" id="PS51819"/>
    </source>
</evidence>
<evidence type="ECO:0000256" key="7">
    <source>
        <dbReference type="ARBA" id="ARBA00066411"/>
    </source>
</evidence>
<protein>
    <recommendedName>
        <fullName evidence="8">Methylmalonyl-CoA epimerase, mitochondrial</fullName>
        <ecNumber evidence="7">5.1.99.1</ecNumber>
    </recommendedName>
    <alternativeName>
        <fullName evidence="9">DL-methylmalonyl-CoA racemase</fullName>
    </alternativeName>
</protein>
<organism evidence="12 13">
    <name type="scientific">Steinernema hermaphroditum</name>
    <dbReference type="NCBI Taxonomy" id="289476"/>
    <lineage>
        <taxon>Eukaryota</taxon>
        <taxon>Metazoa</taxon>
        <taxon>Ecdysozoa</taxon>
        <taxon>Nematoda</taxon>
        <taxon>Chromadorea</taxon>
        <taxon>Rhabditida</taxon>
        <taxon>Tylenchina</taxon>
        <taxon>Panagrolaimomorpha</taxon>
        <taxon>Strongyloidoidea</taxon>
        <taxon>Steinernematidae</taxon>
        <taxon>Steinernema</taxon>
    </lineage>
</organism>
<dbReference type="Pfam" id="PF13669">
    <property type="entry name" value="Glyoxalase_4"/>
    <property type="match status" value="1"/>
</dbReference>
<evidence type="ECO:0000256" key="8">
    <source>
        <dbReference type="ARBA" id="ARBA00071337"/>
    </source>
</evidence>
<name>A0AA39HQK8_9BILA</name>
<dbReference type="InterPro" id="IPR051785">
    <property type="entry name" value="MMCE/EMCE_epimerase"/>
</dbReference>
<accession>A0AA39HQK8</accession>
<dbReference type="GO" id="GO:0004493">
    <property type="term" value="F:methylmalonyl-CoA epimerase activity"/>
    <property type="evidence" value="ECO:0007669"/>
    <property type="project" value="UniProtKB-EC"/>
</dbReference>
<dbReference type="GO" id="GO:0046872">
    <property type="term" value="F:metal ion binding"/>
    <property type="evidence" value="ECO:0007669"/>
    <property type="project" value="UniProtKB-KW"/>
</dbReference>
<dbReference type="InterPro" id="IPR017515">
    <property type="entry name" value="MeMalonyl-CoA_epimerase"/>
</dbReference>
<dbReference type="EC" id="5.1.99.1" evidence="7"/>
<feature type="domain" description="VOC" evidence="11">
    <location>
        <begin position="31"/>
        <end position="159"/>
    </location>
</feature>
<feature type="region of interest" description="Disordered" evidence="10">
    <location>
        <begin position="158"/>
        <end position="179"/>
    </location>
</feature>
<comment type="similarity">
    <text evidence="1">Belongs to the methylmalonyl-CoA epimerase family.</text>
</comment>
<dbReference type="GO" id="GO:0005739">
    <property type="term" value="C:mitochondrion"/>
    <property type="evidence" value="ECO:0007669"/>
    <property type="project" value="TreeGrafter"/>
</dbReference>
<reference evidence="12" key="1">
    <citation type="submission" date="2023-06" db="EMBL/GenBank/DDBJ databases">
        <title>Genomic analysis of the entomopathogenic nematode Steinernema hermaphroditum.</title>
        <authorList>
            <person name="Schwarz E.M."/>
            <person name="Heppert J.K."/>
            <person name="Baniya A."/>
            <person name="Schwartz H.T."/>
            <person name="Tan C.-H."/>
            <person name="Antoshechkin I."/>
            <person name="Sternberg P.W."/>
            <person name="Goodrich-Blair H."/>
            <person name="Dillman A.R."/>
        </authorList>
    </citation>
    <scope>NUCLEOTIDE SEQUENCE</scope>
    <source>
        <strain evidence="12">PS9179</strain>
        <tissue evidence="12">Whole animal</tissue>
    </source>
</reference>
<evidence type="ECO:0000256" key="6">
    <source>
        <dbReference type="ARBA" id="ARBA00053742"/>
    </source>
</evidence>
<dbReference type="SUPFAM" id="SSF54593">
    <property type="entry name" value="Glyoxalase/Bleomycin resistance protein/Dihydroxybiphenyl dioxygenase"/>
    <property type="match status" value="1"/>
</dbReference>
<comment type="caution">
    <text evidence="12">The sequence shown here is derived from an EMBL/GenBank/DDBJ whole genome shotgun (WGS) entry which is preliminary data.</text>
</comment>
<dbReference type="PANTHER" id="PTHR43048:SF3">
    <property type="entry name" value="METHYLMALONYL-COA EPIMERASE, MITOCHONDRIAL"/>
    <property type="match status" value="1"/>
</dbReference>
<evidence type="ECO:0000256" key="9">
    <source>
        <dbReference type="ARBA" id="ARBA00081771"/>
    </source>
</evidence>
<dbReference type="Proteomes" id="UP001175271">
    <property type="component" value="Unassembled WGS sequence"/>
</dbReference>
<evidence type="ECO:0000313" key="12">
    <source>
        <dbReference type="EMBL" id="KAK0409093.1"/>
    </source>
</evidence>
<comment type="function">
    <text evidence="6">Methylmalonyl-CoA epimerase involved in propionyl-CoA metabolism.</text>
</comment>
<dbReference type="InterPro" id="IPR029068">
    <property type="entry name" value="Glyas_Bleomycin-R_OHBP_Dase"/>
</dbReference>
<evidence type="ECO:0000313" key="13">
    <source>
        <dbReference type="Proteomes" id="UP001175271"/>
    </source>
</evidence>
<keyword evidence="2" id="KW-0479">Metal-binding</keyword>
<proteinExistence type="inferred from homology"/>
<evidence type="ECO:0000256" key="1">
    <source>
        <dbReference type="ARBA" id="ARBA00009308"/>
    </source>
</evidence>
<dbReference type="InterPro" id="IPR037523">
    <property type="entry name" value="VOC_core"/>
</dbReference>
<evidence type="ECO:0000256" key="5">
    <source>
        <dbReference type="ARBA" id="ARBA00050406"/>
    </source>
</evidence>